<evidence type="ECO:0000259" key="1">
    <source>
        <dbReference type="PROSITE" id="PS51746"/>
    </source>
</evidence>
<protein>
    <submittedName>
        <fullName evidence="2">Serine/threonine protein phosphatase PrpC</fullName>
    </submittedName>
</protein>
<dbReference type="Pfam" id="PF13672">
    <property type="entry name" value="PP2C_2"/>
    <property type="match status" value="1"/>
</dbReference>
<dbReference type="RefSeq" id="WP_183632489.1">
    <property type="nucleotide sequence ID" value="NZ_BAABLE010000011.1"/>
</dbReference>
<dbReference type="Proteomes" id="UP000561045">
    <property type="component" value="Unassembled WGS sequence"/>
</dbReference>
<accession>A0A840BMF3</accession>
<sequence>MLDLETAYLTDQGGRSRNEDACGYWSSDTSGCWVVSDGAGGHGSGDMASRLVVSRILESFSANAHVGSDRAVELLRSANDAVINAKRSGATQDDMHATVAMLMIDRNRDEAIWGHAGDTRIYLFRDGQVAYCTRDHSLVQNLIDAGYGSTAMIRSHPQRSLLTSAIGSAESIELSVAGTPLRIQQGDVFLMCTDGWWEYVEETDMTRLLAHSTSPADWLQQMSEALRAKVSSGNDNFTAICVRVGSDEPTTIIRTATTATTEPA</sequence>
<proteinExistence type="predicted"/>
<organism evidence="2 3">
    <name type="scientific">Niveibacterium umoris</name>
    <dbReference type="NCBI Taxonomy" id="1193620"/>
    <lineage>
        <taxon>Bacteria</taxon>
        <taxon>Pseudomonadati</taxon>
        <taxon>Pseudomonadota</taxon>
        <taxon>Betaproteobacteria</taxon>
        <taxon>Rhodocyclales</taxon>
        <taxon>Rhodocyclaceae</taxon>
        <taxon>Niveibacterium</taxon>
    </lineage>
</organism>
<evidence type="ECO:0000313" key="2">
    <source>
        <dbReference type="EMBL" id="MBB4011667.1"/>
    </source>
</evidence>
<gene>
    <name evidence="2" type="ORF">GGR36_000975</name>
</gene>
<dbReference type="PROSITE" id="PS51746">
    <property type="entry name" value="PPM_2"/>
    <property type="match status" value="1"/>
</dbReference>
<dbReference type="InterPro" id="IPR036457">
    <property type="entry name" value="PPM-type-like_dom_sf"/>
</dbReference>
<dbReference type="Gene3D" id="3.60.40.10">
    <property type="entry name" value="PPM-type phosphatase domain"/>
    <property type="match status" value="1"/>
</dbReference>
<dbReference type="SMART" id="SM00331">
    <property type="entry name" value="PP2C_SIG"/>
    <property type="match status" value="1"/>
</dbReference>
<reference evidence="2 3" key="1">
    <citation type="submission" date="2020-08" db="EMBL/GenBank/DDBJ databases">
        <title>Genomic Encyclopedia of Type Strains, Phase IV (KMG-IV): sequencing the most valuable type-strain genomes for metagenomic binning, comparative biology and taxonomic classification.</title>
        <authorList>
            <person name="Goeker M."/>
        </authorList>
    </citation>
    <scope>NUCLEOTIDE SEQUENCE [LARGE SCALE GENOMIC DNA]</scope>
    <source>
        <strain evidence="2 3">DSM 106739</strain>
    </source>
</reference>
<dbReference type="CDD" id="cd00143">
    <property type="entry name" value="PP2Cc"/>
    <property type="match status" value="1"/>
</dbReference>
<dbReference type="EMBL" id="JACIET010000001">
    <property type="protein sequence ID" value="MBB4011667.1"/>
    <property type="molecule type" value="Genomic_DNA"/>
</dbReference>
<name>A0A840BMF3_9RHOO</name>
<dbReference type="AlphaFoldDB" id="A0A840BMF3"/>
<comment type="caution">
    <text evidence="2">The sequence shown here is derived from an EMBL/GenBank/DDBJ whole genome shotgun (WGS) entry which is preliminary data.</text>
</comment>
<dbReference type="SMART" id="SM00332">
    <property type="entry name" value="PP2Cc"/>
    <property type="match status" value="1"/>
</dbReference>
<dbReference type="InterPro" id="IPR001932">
    <property type="entry name" value="PPM-type_phosphatase-like_dom"/>
</dbReference>
<feature type="domain" description="PPM-type phosphatase" evidence="1">
    <location>
        <begin position="5"/>
        <end position="244"/>
    </location>
</feature>
<dbReference type="SUPFAM" id="SSF81606">
    <property type="entry name" value="PP2C-like"/>
    <property type="match status" value="1"/>
</dbReference>
<keyword evidence="3" id="KW-1185">Reference proteome</keyword>
<evidence type="ECO:0000313" key="3">
    <source>
        <dbReference type="Proteomes" id="UP000561045"/>
    </source>
</evidence>